<dbReference type="EMBL" id="JACIDK010000001">
    <property type="protein sequence ID" value="MBB3889479.1"/>
    <property type="molecule type" value="Genomic_DNA"/>
</dbReference>
<comment type="caution">
    <text evidence="3">The sequence shown here is derived from an EMBL/GenBank/DDBJ whole genome shotgun (WGS) entry which is preliminary data.</text>
</comment>
<organism evidence="3 4">
    <name type="scientific">Phenylobacterium haematophilum</name>
    <dbReference type="NCBI Taxonomy" id="98513"/>
    <lineage>
        <taxon>Bacteria</taxon>
        <taxon>Pseudomonadati</taxon>
        <taxon>Pseudomonadota</taxon>
        <taxon>Alphaproteobacteria</taxon>
        <taxon>Caulobacterales</taxon>
        <taxon>Caulobacteraceae</taxon>
        <taxon>Phenylobacterium</taxon>
    </lineage>
</organism>
<evidence type="ECO:0000259" key="2">
    <source>
        <dbReference type="Pfam" id="PF24729"/>
    </source>
</evidence>
<keyword evidence="4" id="KW-1185">Reference proteome</keyword>
<dbReference type="Pfam" id="PF24729">
    <property type="entry name" value="Acb2_Tad1_hairpin"/>
    <property type="match status" value="1"/>
</dbReference>
<feature type="domain" description="Acb2/Tad1 hairpin" evidence="2">
    <location>
        <begin position="15"/>
        <end position="74"/>
    </location>
</feature>
<dbReference type="InterPro" id="IPR056098">
    <property type="entry name" value="Acb2/Tad1_hairpin"/>
</dbReference>
<evidence type="ECO:0000313" key="3">
    <source>
        <dbReference type="EMBL" id="MBB3889479.1"/>
    </source>
</evidence>
<gene>
    <name evidence="3" type="ORF">GGQ61_000176</name>
</gene>
<dbReference type="AlphaFoldDB" id="A0A839ZUN2"/>
<evidence type="ECO:0000256" key="1">
    <source>
        <dbReference type="ARBA" id="ARBA00022741"/>
    </source>
</evidence>
<reference evidence="3 4" key="1">
    <citation type="submission" date="2020-08" db="EMBL/GenBank/DDBJ databases">
        <title>Genomic Encyclopedia of Type Strains, Phase IV (KMG-IV): sequencing the most valuable type-strain genomes for metagenomic binning, comparative biology and taxonomic classification.</title>
        <authorList>
            <person name="Goeker M."/>
        </authorList>
    </citation>
    <scope>NUCLEOTIDE SEQUENCE [LARGE SCALE GENOMIC DNA]</scope>
    <source>
        <strain evidence="3 4">DSM 21793</strain>
    </source>
</reference>
<dbReference type="RefSeq" id="WP_183769489.1">
    <property type="nucleotide sequence ID" value="NZ_JACIDK010000001.1"/>
</dbReference>
<accession>A0A839ZUN2</accession>
<keyword evidence="1" id="KW-0547">Nucleotide-binding</keyword>
<name>A0A839ZUN2_9CAUL</name>
<evidence type="ECO:0000313" key="4">
    <source>
        <dbReference type="Proteomes" id="UP000530564"/>
    </source>
</evidence>
<protein>
    <recommendedName>
        <fullName evidence="2">Acb2/Tad1 hairpin domain-containing protein</fullName>
    </recommendedName>
</protein>
<dbReference type="Proteomes" id="UP000530564">
    <property type="component" value="Unassembled WGS sequence"/>
</dbReference>
<proteinExistence type="predicted"/>
<dbReference type="GO" id="GO:0000166">
    <property type="term" value="F:nucleotide binding"/>
    <property type="evidence" value="ECO:0007669"/>
    <property type="project" value="UniProtKB-KW"/>
</dbReference>
<sequence>MTTVNSTSDERTVNNVMRHAYRVLSDAEKAQMQEIKDMGLAFHTLVDGIGHSREISLAKTKIEEAVMWAVKHITA</sequence>